<dbReference type="InterPro" id="IPR002018">
    <property type="entry name" value="CarbesteraseB"/>
</dbReference>
<keyword evidence="2" id="KW-0719">Serine esterase</keyword>
<dbReference type="PANTHER" id="PTHR44590">
    <property type="entry name" value="CARBOXYLIC ESTER HYDROLASE-RELATED"/>
    <property type="match status" value="1"/>
</dbReference>
<evidence type="ECO:0000256" key="2">
    <source>
        <dbReference type="ARBA" id="ARBA00022487"/>
    </source>
</evidence>
<dbReference type="InterPro" id="IPR019819">
    <property type="entry name" value="Carboxylesterase_B_CS"/>
</dbReference>
<evidence type="ECO:0000313" key="7">
    <source>
        <dbReference type="Proteomes" id="UP001432027"/>
    </source>
</evidence>
<accession>A0AAV5S6X1</accession>
<evidence type="ECO:0000259" key="5">
    <source>
        <dbReference type="Pfam" id="PF00135"/>
    </source>
</evidence>
<evidence type="ECO:0000256" key="3">
    <source>
        <dbReference type="ARBA" id="ARBA00022801"/>
    </source>
</evidence>
<name>A0AAV5S6X1_9BILA</name>
<dbReference type="InterPro" id="IPR029058">
    <property type="entry name" value="AB_hydrolase_fold"/>
</dbReference>
<dbReference type="PROSITE" id="PS00122">
    <property type="entry name" value="CARBOXYLESTERASE_B_1"/>
    <property type="match status" value="1"/>
</dbReference>
<dbReference type="PANTHER" id="PTHR44590:SF4">
    <property type="entry name" value="CARBOXYLIC ESTER HYDROLASE"/>
    <property type="match status" value="1"/>
</dbReference>
<gene>
    <name evidence="6" type="ORF">PENTCL1PPCAC_403</name>
</gene>
<organism evidence="6 7">
    <name type="scientific">Pristionchus entomophagus</name>
    <dbReference type="NCBI Taxonomy" id="358040"/>
    <lineage>
        <taxon>Eukaryota</taxon>
        <taxon>Metazoa</taxon>
        <taxon>Ecdysozoa</taxon>
        <taxon>Nematoda</taxon>
        <taxon>Chromadorea</taxon>
        <taxon>Rhabditida</taxon>
        <taxon>Rhabditina</taxon>
        <taxon>Diplogasteromorpha</taxon>
        <taxon>Diplogasteroidea</taxon>
        <taxon>Neodiplogasteridae</taxon>
        <taxon>Pristionchus</taxon>
    </lineage>
</organism>
<dbReference type="PROSITE" id="PS00941">
    <property type="entry name" value="CARBOXYLESTERASE_B_2"/>
    <property type="match status" value="1"/>
</dbReference>
<keyword evidence="3 4" id="KW-0378">Hydrolase</keyword>
<dbReference type="SUPFAM" id="SSF53474">
    <property type="entry name" value="alpha/beta-Hydrolases"/>
    <property type="match status" value="1"/>
</dbReference>
<comment type="similarity">
    <text evidence="1 4">Belongs to the type-B carboxylesterase/lipase family.</text>
</comment>
<dbReference type="EMBL" id="BTSX01000001">
    <property type="protein sequence ID" value="GMS78228.1"/>
    <property type="molecule type" value="Genomic_DNA"/>
</dbReference>
<protein>
    <recommendedName>
        <fullName evidence="4">Carboxylic ester hydrolase</fullName>
        <ecNumber evidence="4">3.1.1.-</ecNumber>
    </recommendedName>
</protein>
<dbReference type="Gene3D" id="3.40.50.1820">
    <property type="entry name" value="alpha/beta hydrolase"/>
    <property type="match status" value="1"/>
</dbReference>
<keyword evidence="7" id="KW-1185">Reference proteome</keyword>
<dbReference type="GO" id="GO:0052689">
    <property type="term" value="F:carboxylic ester hydrolase activity"/>
    <property type="evidence" value="ECO:0007669"/>
    <property type="project" value="UniProtKB-KW"/>
</dbReference>
<dbReference type="AlphaFoldDB" id="A0AAV5S6X1"/>
<dbReference type="Pfam" id="PF00135">
    <property type="entry name" value="COesterase"/>
    <property type="match status" value="1"/>
</dbReference>
<dbReference type="EC" id="3.1.1.-" evidence="4"/>
<evidence type="ECO:0000313" key="6">
    <source>
        <dbReference type="EMBL" id="GMS78228.1"/>
    </source>
</evidence>
<comment type="caution">
    <text evidence="6">The sequence shown here is derived from an EMBL/GenBank/DDBJ whole genome shotgun (WGS) entry which is preliminary data.</text>
</comment>
<reference evidence="6" key="1">
    <citation type="submission" date="2023-10" db="EMBL/GenBank/DDBJ databases">
        <title>Genome assembly of Pristionchus species.</title>
        <authorList>
            <person name="Yoshida K."/>
            <person name="Sommer R.J."/>
        </authorList>
    </citation>
    <scope>NUCLEOTIDE SEQUENCE</scope>
    <source>
        <strain evidence="6">RS0144</strain>
    </source>
</reference>
<dbReference type="Proteomes" id="UP001432027">
    <property type="component" value="Unassembled WGS sequence"/>
</dbReference>
<dbReference type="InterPro" id="IPR019826">
    <property type="entry name" value="Carboxylesterase_B_AS"/>
</dbReference>
<feature type="domain" description="Carboxylesterase type B" evidence="5">
    <location>
        <begin position="17"/>
        <end position="533"/>
    </location>
</feature>
<evidence type="ECO:0000256" key="4">
    <source>
        <dbReference type="RuleBase" id="RU361235"/>
    </source>
</evidence>
<proteinExistence type="inferred from homology"/>
<evidence type="ECO:0000256" key="1">
    <source>
        <dbReference type="ARBA" id="ARBA00005964"/>
    </source>
</evidence>
<sequence length="555" mass="62991">MRPLLQHRVCAPAVRAEVDEGILEGFVHSVSGKDCEVYLGVPFAAPPVGELRFKKPVRAKPWSGVRKCKRFGPRSIQKDMFWDKVVLQTPQSEDCLYLNVFAPKREEGKTYPVFFYIHGGGFMMDSAAKYGYKEMCEQLITKDIIVITIQYRLGFLGFFSLGNSSCKGNFGLWDQIAALEWTKRNVSAFGGDPSRLTVGGQSAGAVSADLLSLSPVSRDLFEQKITMGGSSFCHWAVSDQDEIGEFCRRKARNLGWKPKGKSFVTQEEEDAAMIAYLRQMPAHKFGVHMIGTKEVFSEARLPLSPVIDGEILPAPLAVLRATAPPKPSIGGVGEYESMLFVALGFIRCNGKFLERVQTILARKARGASLKEMQEAMRDIYGDVKGKNKKELARICVILLSDLISNYANYQYMREAQTIEQSTYMYSLDFTSRNMWGFMKLSLPFCERRGTHASELLYLFKCNYFVTPLPMDANDRMVADIMPRLFANFVKHGNPNSAETRDRGVQWDPIEQDRKQVLSICPQSTMKREVFEGRMERLDRLFHKYNLDMRYNILKR</sequence>